<dbReference type="AlphaFoldDB" id="A0A2T4A8A8"/>
<accession>A0A2T4A8A8</accession>
<sequence length="117" mass="12683">MALGGADNIHNVVRNLPPVPRYASVAMSLPVAVSATNAAISNICAVVNTVCNIINTAPKISAALESVRRWFWGLAPNEEDQDGYAALESRRGGGTPYEEKKKGKRKNYVLILILIQY</sequence>
<keyword evidence="2" id="KW-1185">Reference proteome</keyword>
<dbReference type="GeneID" id="36630033"/>
<reference evidence="1 2" key="1">
    <citation type="submission" date="2016-07" db="EMBL/GenBank/DDBJ databases">
        <title>Multiple horizontal gene transfer events from other fungi enriched the ability of initially mycotrophic Trichoderma (Ascomycota) to feed on dead plant biomass.</title>
        <authorList>
            <consortium name="DOE Joint Genome Institute"/>
            <person name="Aerts A."/>
            <person name="Atanasova L."/>
            <person name="Chenthamara K."/>
            <person name="Zhang J."/>
            <person name="Grujic M."/>
            <person name="Henrissat B."/>
            <person name="Kuo A."/>
            <person name="Salamov A."/>
            <person name="Lipzen A."/>
            <person name="Labutti K."/>
            <person name="Barry K."/>
            <person name="Miao Y."/>
            <person name="Rahimi M.J."/>
            <person name="Shen Q."/>
            <person name="Grigoriev I.V."/>
            <person name="Kubicek C.P."/>
            <person name="Druzhinina I.S."/>
        </authorList>
    </citation>
    <scope>NUCLEOTIDE SEQUENCE [LARGE SCALE GENOMIC DNA]</scope>
    <source>
        <strain evidence="1 2">CBS 226.95</strain>
    </source>
</reference>
<dbReference type="Proteomes" id="UP000241690">
    <property type="component" value="Unassembled WGS sequence"/>
</dbReference>
<organism evidence="1 2">
    <name type="scientific">Trichoderma harzianum CBS 226.95</name>
    <dbReference type="NCBI Taxonomy" id="983964"/>
    <lineage>
        <taxon>Eukaryota</taxon>
        <taxon>Fungi</taxon>
        <taxon>Dikarya</taxon>
        <taxon>Ascomycota</taxon>
        <taxon>Pezizomycotina</taxon>
        <taxon>Sordariomycetes</taxon>
        <taxon>Hypocreomycetidae</taxon>
        <taxon>Hypocreales</taxon>
        <taxon>Hypocreaceae</taxon>
        <taxon>Trichoderma</taxon>
    </lineage>
</organism>
<evidence type="ECO:0000313" key="2">
    <source>
        <dbReference type="Proteomes" id="UP000241690"/>
    </source>
</evidence>
<protein>
    <submittedName>
        <fullName evidence="1">Uncharacterized protein</fullName>
    </submittedName>
</protein>
<dbReference type="RefSeq" id="XP_024772968.1">
    <property type="nucleotide sequence ID" value="XM_024921451.1"/>
</dbReference>
<proteinExistence type="predicted"/>
<dbReference type="EMBL" id="KZ679682">
    <property type="protein sequence ID" value="PTB53291.1"/>
    <property type="molecule type" value="Genomic_DNA"/>
</dbReference>
<gene>
    <name evidence="1" type="ORF">M431DRAFT_556472</name>
</gene>
<name>A0A2T4A8A8_TRIHA</name>
<evidence type="ECO:0000313" key="1">
    <source>
        <dbReference type="EMBL" id="PTB53291.1"/>
    </source>
</evidence>